<dbReference type="InterPro" id="IPR001296">
    <property type="entry name" value="Glyco_trans_1"/>
</dbReference>
<dbReference type="GO" id="GO:0016757">
    <property type="term" value="F:glycosyltransferase activity"/>
    <property type="evidence" value="ECO:0007669"/>
    <property type="project" value="InterPro"/>
</dbReference>
<dbReference type="InterPro" id="IPR050194">
    <property type="entry name" value="Glycosyltransferase_grp1"/>
</dbReference>
<dbReference type="Proteomes" id="UP000178450">
    <property type="component" value="Unassembled WGS sequence"/>
</dbReference>
<reference evidence="2 3" key="1">
    <citation type="journal article" date="2016" name="Nat. Commun.">
        <title>Thousands of microbial genomes shed light on interconnected biogeochemical processes in an aquifer system.</title>
        <authorList>
            <person name="Anantharaman K."/>
            <person name="Brown C.T."/>
            <person name="Hug L.A."/>
            <person name="Sharon I."/>
            <person name="Castelle C.J."/>
            <person name="Probst A.J."/>
            <person name="Thomas B.C."/>
            <person name="Singh A."/>
            <person name="Wilkins M.J."/>
            <person name="Karaoz U."/>
            <person name="Brodie E.L."/>
            <person name="Williams K.H."/>
            <person name="Hubbard S.S."/>
            <person name="Banfield J.F."/>
        </authorList>
    </citation>
    <scope>NUCLEOTIDE SEQUENCE [LARGE SCALE GENOMIC DNA]</scope>
</reference>
<evidence type="ECO:0000313" key="3">
    <source>
        <dbReference type="Proteomes" id="UP000178450"/>
    </source>
</evidence>
<sequence>MKKILITSSFFYPYISGLSLYPFRLGKLLAREGYQVSALTFQHEAKLPVQETIDGVQIHRVRLHLKLSKGLINFFYPLYAWQKVSQHDLIIINCPGIENIWVSLFAKLMNKQTVVLYHCDLSFQNSLFLKLASRIVNLSSYVSCFLAGKIVNSSKNYAQTSPILKPFLHKVDYHYPLIEQALFDKFYLNQLKQTYRQNSPVIGFVGRISREKNLETLVNALFRLQKKYPQLLFVCVGPFASQVAGEKAYYRKIQSLLEEFKINYAVLGILDQSQLTAFFRFINVLVLPSNNRTEAFGMVQMEAMLQGTPVVASLAPGIAEAINLTKMGELFVQNDSEKLAQQLSKVINNTKKYQAGTKIAKKLFQTDSKNCSDFFLREFNHSNH</sequence>
<dbReference type="CDD" id="cd03801">
    <property type="entry name" value="GT4_PimA-like"/>
    <property type="match status" value="1"/>
</dbReference>
<evidence type="ECO:0000259" key="1">
    <source>
        <dbReference type="Pfam" id="PF00534"/>
    </source>
</evidence>
<accession>A0A1F7KAQ4</accession>
<protein>
    <recommendedName>
        <fullName evidence="1">Glycosyl transferase family 1 domain-containing protein</fullName>
    </recommendedName>
</protein>
<dbReference type="PANTHER" id="PTHR45947:SF3">
    <property type="entry name" value="SULFOQUINOVOSYL TRANSFERASE SQD2"/>
    <property type="match status" value="1"/>
</dbReference>
<proteinExistence type="predicted"/>
<dbReference type="Gene3D" id="3.40.50.2000">
    <property type="entry name" value="Glycogen Phosphorylase B"/>
    <property type="match status" value="2"/>
</dbReference>
<dbReference type="Pfam" id="PF00534">
    <property type="entry name" value="Glycos_transf_1"/>
    <property type="match status" value="1"/>
</dbReference>
<dbReference type="EMBL" id="MGBG01000013">
    <property type="protein sequence ID" value="OGK64932.1"/>
    <property type="molecule type" value="Genomic_DNA"/>
</dbReference>
<organism evidence="2 3">
    <name type="scientific">Candidatus Roizmanbacteria bacterium RIFOXYA1_FULL_41_12</name>
    <dbReference type="NCBI Taxonomy" id="1802082"/>
    <lineage>
        <taxon>Bacteria</taxon>
        <taxon>Candidatus Roizmaniibacteriota</taxon>
    </lineage>
</organism>
<name>A0A1F7KAQ4_9BACT</name>
<dbReference type="PANTHER" id="PTHR45947">
    <property type="entry name" value="SULFOQUINOVOSYL TRANSFERASE SQD2"/>
    <property type="match status" value="1"/>
</dbReference>
<comment type="caution">
    <text evidence="2">The sequence shown here is derived from an EMBL/GenBank/DDBJ whole genome shotgun (WGS) entry which is preliminary data.</text>
</comment>
<feature type="domain" description="Glycosyl transferase family 1" evidence="1">
    <location>
        <begin position="196"/>
        <end position="362"/>
    </location>
</feature>
<dbReference type="SUPFAM" id="SSF53756">
    <property type="entry name" value="UDP-Glycosyltransferase/glycogen phosphorylase"/>
    <property type="match status" value="1"/>
</dbReference>
<gene>
    <name evidence="2" type="ORF">A2209_04530</name>
</gene>
<evidence type="ECO:0000313" key="2">
    <source>
        <dbReference type="EMBL" id="OGK64932.1"/>
    </source>
</evidence>
<dbReference type="AlphaFoldDB" id="A0A1F7KAQ4"/>